<evidence type="ECO:0000313" key="2">
    <source>
        <dbReference type="Proteomes" id="UP000276133"/>
    </source>
</evidence>
<reference evidence="1 2" key="1">
    <citation type="journal article" date="2018" name="Sci. Rep.">
        <title>Genomic signatures of local adaptation to the degree of environmental predictability in rotifers.</title>
        <authorList>
            <person name="Franch-Gras L."/>
            <person name="Hahn C."/>
            <person name="Garcia-Roger E.M."/>
            <person name="Carmona M.J."/>
            <person name="Serra M."/>
            <person name="Gomez A."/>
        </authorList>
    </citation>
    <scope>NUCLEOTIDE SEQUENCE [LARGE SCALE GENOMIC DNA]</scope>
    <source>
        <strain evidence="1">HYR1</strain>
    </source>
</reference>
<accession>A0A3M7P279</accession>
<dbReference type="AlphaFoldDB" id="A0A3M7P279"/>
<proteinExistence type="predicted"/>
<sequence length="66" mass="7962">MKQKHFLLIDNFFLNSHDLKYLLFIKKLFDLNEKDFVFVYKNKNLSLLNLSDMALVEIFDSLHLII</sequence>
<evidence type="ECO:0000313" key="1">
    <source>
        <dbReference type="EMBL" id="RMZ93182.1"/>
    </source>
</evidence>
<dbReference type="Proteomes" id="UP000276133">
    <property type="component" value="Unassembled WGS sequence"/>
</dbReference>
<protein>
    <submittedName>
        <fullName evidence="1">Uncharacterized protein</fullName>
    </submittedName>
</protein>
<comment type="caution">
    <text evidence="1">The sequence shown here is derived from an EMBL/GenBank/DDBJ whole genome shotgun (WGS) entry which is preliminary data.</text>
</comment>
<dbReference type="EMBL" id="REGN01014014">
    <property type="protein sequence ID" value="RMZ93182.1"/>
    <property type="molecule type" value="Genomic_DNA"/>
</dbReference>
<gene>
    <name evidence="1" type="ORF">BpHYR1_046152</name>
</gene>
<organism evidence="1 2">
    <name type="scientific">Brachionus plicatilis</name>
    <name type="common">Marine rotifer</name>
    <name type="synonym">Brachionus muelleri</name>
    <dbReference type="NCBI Taxonomy" id="10195"/>
    <lineage>
        <taxon>Eukaryota</taxon>
        <taxon>Metazoa</taxon>
        <taxon>Spiralia</taxon>
        <taxon>Gnathifera</taxon>
        <taxon>Rotifera</taxon>
        <taxon>Eurotatoria</taxon>
        <taxon>Monogononta</taxon>
        <taxon>Pseudotrocha</taxon>
        <taxon>Ploima</taxon>
        <taxon>Brachionidae</taxon>
        <taxon>Brachionus</taxon>
    </lineage>
</organism>
<keyword evidence="2" id="KW-1185">Reference proteome</keyword>
<name>A0A3M7P279_BRAPC</name>